<evidence type="ECO:0000256" key="1">
    <source>
        <dbReference type="SAM" id="Coils"/>
    </source>
</evidence>
<feature type="coiled-coil region" evidence="1">
    <location>
        <begin position="136"/>
        <end position="163"/>
    </location>
</feature>
<evidence type="ECO:0000313" key="3">
    <source>
        <dbReference type="Proteomes" id="UP000193100"/>
    </source>
</evidence>
<sequence length="174" mass="20226">MGWKNVKEAFDIKHNVIMEDGRIFIGSGFIHDLVSIDVDTGEIWENETLRNSLRENYPDLLKADPEKVRALILAPDTFKASIPVFTFQDGDIIECRCEEPGYPNVTHDGRMMYENRFSTDIQEVVRWAKNDLEIWSDNLDKHIQELQEKLDSARSTLKTAKSKYFKLCFDHPDT</sequence>
<geneLocation type="plasmid" evidence="3">
    <name>psmr5</name>
</geneLocation>
<evidence type="ECO:0000313" key="2">
    <source>
        <dbReference type="EMBL" id="ARM86130.1"/>
    </source>
</evidence>
<dbReference type="AlphaFoldDB" id="A0A1W6KFE6"/>
<keyword evidence="2" id="KW-0614">Plasmid</keyword>
<dbReference type="GeneID" id="77258017"/>
<gene>
    <name evidence="2" type="ORF">MARSALSMR5_04110</name>
</gene>
<dbReference type="RefSeq" id="WP_085682096.1">
    <property type="nucleotide sequence ID" value="NZ_CP020932.1"/>
</dbReference>
<name>A0A1W6KFE6_9GAMM</name>
<dbReference type="Proteomes" id="UP000193100">
    <property type="component" value="Plasmid pSMR5"/>
</dbReference>
<protein>
    <submittedName>
        <fullName evidence="2">Uncharacterized protein</fullName>
    </submittedName>
</protein>
<organism evidence="2 3">
    <name type="scientific">Marinobacter salarius</name>
    <dbReference type="NCBI Taxonomy" id="1420917"/>
    <lineage>
        <taxon>Bacteria</taxon>
        <taxon>Pseudomonadati</taxon>
        <taxon>Pseudomonadota</taxon>
        <taxon>Gammaproteobacteria</taxon>
        <taxon>Pseudomonadales</taxon>
        <taxon>Marinobacteraceae</taxon>
        <taxon>Marinobacter</taxon>
    </lineage>
</organism>
<reference evidence="2 3" key="1">
    <citation type="submission" date="2017-04" db="EMBL/GenBank/DDBJ databases">
        <title>Genome Sequence of Marinobacter salarius strain SMR5 Isolated from a culture of the Diatom Skeletonema marinoi.</title>
        <authorList>
            <person name="Topel M."/>
            <person name="Pinder M.I.M."/>
            <person name="Johansson O.N."/>
            <person name="Kourtchenko O."/>
            <person name="Godhe A."/>
            <person name="Clarke A.K."/>
        </authorList>
    </citation>
    <scope>NUCLEOTIDE SEQUENCE [LARGE SCALE GENOMIC DNA]</scope>
    <source>
        <strain evidence="2 3">SMR5</strain>
        <plasmid evidence="3">Plasmid psmr5</plasmid>
    </source>
</reference>
<accession>A0A1W6KFE6</accession>
<dbReference type="EMBL" id="CP020932">
    <property type="protein sequence ID" value="ARM86130.1"/>
    <property type="molecule type" value="Genomic_DNA"/>
</dbReference>
<proteinExistence type="predicted"/>
<keyword evidence="1" id="KW-0175">Coiled coil</keyword>